<feature type="region of interest" description="Disordered" evidence="1">
    <location>
        <begin position="134"/>
        <end position="162"/>
    </location>
</feature>
<evidence type="ECO:0000256" key="1">
    <source>
        <dbReference type="SAM" id="MobiDB-lite"/>
    </source>
</evidence>
<feature type="region of interest" description="Disordered" evidence="1">
    <location>
        <begin position="10"/>
        <end position="30"/>
    </location>
</feature>
<dbReference type="Proteomes" id="UP000266841">
    <property type="component" value="Unassembled WGS sequence"/>
</dbReference>
<proteinExistence type="predicted"/>
<protein>
    <submittedName>
        <fullName evidence="2">Uncharacterized protein</fullName>
    </submittedName>
</protein>
<comment type="caution">
    <text evidence="2">The sequence shown here is derived from an EMBL/GenBank/DDBJ whole genome shotgun (WGS) entry which is preliminary data.</text>
</comment>
<dbReference type="AlphaFoldDB" id="K0SV16"/>
<gene>
    <name evidence="2" type="ORF">THAOC_09495</name>
</gene>
<feature type="compositionally biased region" description="Basic and acidic residues" evidence="1">
    <location>
        <begin position="317"/>
        <end position="339"/>
    </location>
</feature>
<dbReference type="EMBL" id="AGNL01010297">
    <property type="protein sequence ID" value="EJK69260.1"/>
    <property type="molecule type" value="Genomic_DNA"/>
</dbReference>
<feature type="region of interest" description="Disordered" evidence="1">
    <location>
        <begin position="264"/>
        <end position="465"/>
    </location>
</feature>
<reference evidence="2 3" key="1">
    <citation type="journal article" date="2012" name="Genome Biol.">
        <title>Genome and low-iron response of an oceanic diatom adapted to chronic iron limitation.</title>
        <authorList>
            <person name="Lommer M."/>
            <person name="Specht M."/>
            <person name="Roy A.S."/>
            <person name="Kraemer L."/>
            <person name="Andreson R."/>
            <person name="Gutowska M.A."/>
            <person name="Wolf J."/>
            <person name="Bergner S.V."/>
            <person name="Schilhabel M.B."/>
            <person name="Klostermeier U.C."/>
            <person name="Beiko R.G."/>
            <person name="Rosenstiel P."/>
            <person name="Hippler M."/>
            <person name="Laroche J."/>
        </authorList>
    </citation>
    <scope>NUCLEOTIDE SEQUENCE [LARGE SCALE GENOMIC DNA]</scope>
    <source>
        <strain evidence="2 3">CCMP1005</strain>
    </source>
</reference>
<feature type="compositionally biased region" description="Polar residues" evidence="1">
    <location>
        <begin position="416"/>
        <end position="429"/>
    </location>
</feature>
<sequence length="1037" mass="116330">MTAMPWMKKTLGGGAKSIDPPMTTPPSPVRGVKSVKDVIKGFTRRKIKKNPSSIAITSEYLSYEEPLRSCSRSHNDSLMTAQTLASSYTSIDSSHYSRKSWNENENISEPASLDCNCSYHTYHGVDAICGDGRPGQPSSLDHSAHSLKSWKENGNRSERSSLDHSCRSYSCVLDAIWSDSRLGRPTSLDNSARTASGALETNFNKGRTFGAAHSSRPCRKVANVMVDNSTSYGMKPADFATVDAYDEYLRGSITSADSDELIVGWPQGEDTSSSKYEVDNSFDPELVEMAPPTLDRSDEGTLERSRERRGSQRNISRHPERSRRDDLVEKKNVLMDLHRPGQSTLSRRFPADENEEEKDTTRSSVDRSSSQSSEPLHPLCRRNSRTRSIRRRSRSRSAKSPSRRKSSLSLDRKSLNYSRASQGSSSSFLPRTPAASLRTPGQRSSVSRTPRIRGTRTPFTPRKSTTLATEGVNLLSAFNAGHPGQPVGEHPSNASNRVDDGTRQRRESCWDRLVRGRNEFILPEMPNDEIARDNNLFHAIREGLLRTQRVQVDWTWKHVKDLIVSAVEFHPGEVFPCSRLTLDAIVSRAKWLDRSQLEDGFHVVSGWQLRQFKNSQHYIKFMRDGVAVADRGRVPFNGSENGTVECAVIAKRFNVNICIWQQMFGGYKLYRRHHGNDILTSKTINLLFSNGSYKLMQVNDSPSEDMFRIRFQPPATGVGNDWQIERFYAGANSPIGGALRAYASHHAGHAGRLMFTYRGTIVLPDTTPAGLDIGRDDEIIQVSLYSDSDGGSHSPVSPLTFEGNICDQCGRLAARLEICQGCQRRACNPSEGVGCIAPTDEGSDSDHDTICRVCCVYRASIPYFADHEDDSGARCTIVGRAYKEGRDERHCIYVTKQENSRTVIEKIVIRSDTKVVNRIKKYKTHLTVRTVDGTVGGRVSLFAYKRTNDGTRVRKDRNSPIVLIRETGPGQQVREKLHEADSRDRMWYRSSDEVKTHVLVDLRKDKLSYFELNFDCKNCVEYGALNMFAFGQNNHPI</sequence>
<feature type="compositionally biased region" description="Polar residues" evidence="1">
    <location>
        <begin position="439"/>
        <end position="448"/>
    </location>
</feature>
<organism evidence="2 3">
    <name type="scientific">Thalassiosira oceanica</name>
    <name type="common">Marine diatom</name>
    <dbReference type="NCBI Taxonomy" id="159749"/>
    <lineage>
        <taxon>Eukaryota</taxon>
        <taxon>Sar</taxon>
        <taxon>Stramenopiles</taxon>
        <taxon>Ochrophyta</taxon>
        <taxon>Bacillariophyta</taxon>
        <taxon>Coscinodiscophyceae</taxon>
        <taxon>Thalassiosirophycidae</taxon>
        <taxon>Thalassiosirales</taxon>
        <taxon>Thalassiosiraceae</taxon>
        <taxon>Thalassiosira</taxon>
    </lineage>
</organism>
<feature type="compositionally biased region" description="Basic and acidic residues" evidence="1">
    <location>
        <begin position="295"/>
        <end position="310"/>
    </location>
</feature>
<evidence type="ECO:0000313" key="2">
    <source>
        <dbReference type="EMBL" id="EJK69260.1"/>
    </source>
</evidence>
<accession>K0SV16</accession>
<evidence type="ECO:0000313" key="3">
    <source>
        <dbReference type="Proteomes" id="UP000266841"/>
    </source>
</evidence>
<keyword evidence="3" id="KW-1185">Reference proteome</keyword>
<name>K0SV16_THAOC</name>
<feature type="compositionally biased region" description="Basic residues" evidence="1">
    <location>
        <begin position="379"/>
        <end position="406"/>
    </location>
</feature>
<feature type="region of interest" description="Disordered" evidence="1">
    <location>
        <begin position="479"/>
        <end position="503"/>
    </location>
</feature>
<feature type="compositionally biased region" description="Basic and acidic residues" evidence="1">
    <location>
        <begin position="149"/>
        <end position="162"/>
    </location>
</feature>